<dbReference type="GO" id="GO:0005524">
    <property type="term" value="F:ATP binding"/>
    <property type="evidence" value="ECO:0007669"/>
    <property type="project" value="InterPro"/>
</dbReference>
<evidence type="ECO:0000256" key="1">
    <source>
        <dbReference type="SAM" id="MobiDB-lite"/>
    </source>
</evidence>
<feature type="region of interest" description="Disordered" evidence="1">
    <location>
        <begin position="334"/>
        <end position="376"/>
    </location>
</feature>
<dbReference type="SMART" id="SM00220">
    <property type="entry name" value="S_TKc"/>
    <property type="match status" value="1"/>
</dbReference>
<dbReference type="SUPFAM" id="SSF56112">
    <property type="entry name" value="Protein kinase-like (PK-like)"/>
    <property type="match status" value="1"/>
</dbReference>
<feature type="region of interest" description="Disordered" evidence="1">
    <location>
        <begin position="1"/>
        <end position="27"/>
    </location>
</feature>
<dbReference type="InterPro" id="IPR050235">
    <property type="entry name" value="CK1_Ser-Thr_kinase"/>
</dbReference>
<comment type="caution">
    <text evidence="3">The sequence shown here is derived from an EMBL/GenBank/DDBJ whole genome shotgun (WGS) entry which is preliminary data.</text>
</comment>
<accession>A0AA36FXI4</accession>
<dbReference type="Proteomes" id="UP001177023">
    <property type="component" value="Unassembled WGS sequence"/>
</dbReference>
<evidence type="ECO:0000313" key="3">
    <source>
        <dbReference type="EMBL" id="CAJ0571708.1"/>
    </source>
</evidence>
<dbReference type="Pfam" id="PF00069">
    <property type="entry name" value="Pkinase"/>
    <property type="match status" value="1"/>
</dbReference>
<feature type="compositionally biased region" description="Basic and acidic residues" evidence="1">
    <location>
        <begin position="1"/>
        <end position="13"/>
    </location>
</feature>
<sequence>MSTPEKKAEEKPEGAPPPGEEEMAPPLELEKGTKVGEYVVDTPIQPEAFLYPIFNFIVEKKKEKFVLRAERAEEKEGVLKNELFILLELEKQEKLKNFPTVYDRGQEKTFNWFVLTLCGKSLRALRKEQPLRRFTLGCGISVSIQCLKALETLHDLGYIHRDVSPTNFSVGRQDTKEKRVVYCLDFGLAHQYKNKHGEIKVPRTDPWLYKGNIRYASRRCLKREELCRKDDLEMWLYMVIEFCKGSLPWCNITNKADLLSTQTQVRTPNGLRYLLGGMPIEFIKIIEAIDALGYSDDPDYNTIYGLLQNSLCLNDLEEYPWDWEEKKSEHKTAKLIKDKKDAKSPAAGKSTEPDKKTTPEKGKDAKPGASKADKKK</sequence>
<dbReference type="EMBL" id="CATQJA010002579">
    <property type="protein sequence ID" value="CAJ0571708.1"/>
    <property type="molecule type" value="Genomic_DNA"/>
</dbReference>
<feature type="compositionally biased region" description="Basic and acidic residues" evidence="1">
    <location>
        <begin position="334"/>
        <end position="343"/>
    </location>
</feature>
<dbReference type="AlphaFoldDB" id="A0AA36FXI4"/>
<feature type="domain" description="Protein kinase" evidence="2">
    <location>
        <begin position="29"/>
        <end position="311"/>
    </location>
</feature>
<dbReference type="PANTHER" id="PTHR11909">
    <property type="entry name" value="CASEIN KINASE-RELATED"/>
    <property type="match status" value="1"/>
</dbReference>
<dbReference type="InterPro" id="IPR000719">
    <property type="entry name" value="Prot_kinase_dom"/>
</dbReference>
<keyword evidence="4" id="KW-1185">Reference proteome</keyword>
<dbReference type="InterPro" id="IPR011009">
    <property type="entry name" value="Kinase-like_dom_sf"/>
</dbReference>
<dbReference type="Gene3D" id="1.10.510.10">
    <property type="entry name" value="Transferase(Phosphotransferase) domain 1"/>
    <property type="match status" value="1"/>
</dbReference>
<feature type="non-terminal residue" evidence="3">
    <location>
        <position position="376"/>
    </location>
</feature>
<dbReference type="GO" id="GO:0004672">
    <property type="term" value="F:protein kinase activity"/>
    <property type="evidence" value="ECO:0007669"/>
    <property type="project" value="InterPro"/>
</dbReference>
<organism evidence="3 4">
    <name type="scientific">Mesorhabditis spiculigera</name>
    <dbReference type="NCBI Taxonomy" id="96644"/>
    <lineage>
        <taxon>Eukaryota</taxon>
        <taxon>Metazoa</taxon>
        <taxon>Ecdysozoa</taxon>
        <taxon>Nematoda</taxon>
        <taxon>Chromadorea</taxon>
        <taxon>Rhabditida</taxon>
        <taxon>Rhabditina</taxon>
        <taxon>Rhabditomorpha</taxon>
        <taxon>Rhabditoidea</taxon>
        <taxon>Rhabditidae</taxon>
        <taxon>Mesorhabditinae</taxon>
        <taxon>Mesorhabditis</taxon>
    </lineage>
</organism>
<proteinExistence type="predicted"/>
<gene>
    <name evidence="3" type="ORF">MSPICULIGERA_LOCUS10108</name>
</gene>
<protein>
    <recommendedName>
        <fullName evidence="2">Protein kinase domain-containing protein</fullName>
    </recommendedName>
</protein>
<evidence type="ECO:0000313" key="4">
    <source>
        <dbReference type="Proteomes" id="UP001177023"/>
    </source>
</evidence>
<evidence type="ECO:0000259" key="2">
    <source>
        <dbReference type="PROSITE" id="PS50011"/>
    </source>
</evidence>
<dbReference type="PROSITE" id="PS50011">
    <property type="entry name" value="PROTEIN_KINASE_DOM"/>
    <property type="match status" value="1"/>
</dbReference>
<reference evidence="3" key="1">
    <citation type="submission" date="2023-06" db="EMBL/GenBank/DDBJ databases">
        <authorList>
            <person name="Delattre M."/>
        </authorList>
    </citation>
    <scope>NUCLEOTIDE SEQUENCE</scope>
    <source>
        <strain evidence="3">AF72</strain>
    </source>
</reference>
<feature type="compositionally biased region" description="Basic and acidic residues" evidence="1">
    <location>
        <begin position="351"/>
        <end position="366"/>
    </location>
</feature>
<name>A0AA36FXI4_9BILA</name>